<protein>
    <recommendedName>
        <fullName evidence="8">Propionate 3-nitronate monooxygenase</fullName>
    </recommendedName>
</protein>
<dbReference type="Gene3D" id="3.20.20.70">
    <property type="entry name" value="Aldolase class I"/>
    <property type="match status" value="1"/>
</dbReference>
<keyword evidence="6 10" id="KW-0560">Oxidoreductase</keyword>
<evidence type="ECO:0000256" key="4">
    <source>
        <dbReference type="ARBA" id="ARBA00022630"/>
    </source>
</evidence>
<comment type="catalytic activity">
    <reaction evidence="9">
        <text>3 propionate 3-nitronate + 3 O2 + H2O = 3 3-oxopropanoate + 2 nitrate + nitrite + H2O2 + 3 H(+)</text>
        <dbReference type="Rhea" id="RHEA:57332"/>
        <dbReference type="ChEBI" id="CHEBI:15377"/>
        <dbReference type="ChEBI" id="CHEBI:15378"/>
        <dbReference type="ChEBI" id="CHEBI:15379"/>
        <dbReference type="ChEBI" id="CHEBI:16240"/>
        <dbReference type="ChEBI" id="CHEBI:16301"/>
        <dbReference type="ChEBI" id="CHEBI:17632"/>
        <dbReference type="ChEBI" id="CHEBI:33190"/>
        <dbReference type="ChEBI" id="CHEBI:136067"/>
    </reaction>
</comment>
<evidence type="ECO:0000256" key="9">
    <source>
        <dbReference type="ARBA" id="ARBA00049401"/>
    </source>
</evidence>
<dbReference type="CDD" id="cd04730">
    <property type="entry name" value="NPD_like"/>
    <property type="match status" value="1"/>
</dbReference>
<gene>
    <name evidence="10" type="ORF">AACH00_17805</name>
</gene>
<keyword evidence="5" id="KW-0288">FMN</keyword>
<keyword evidence="3" id="KW-0216">Detoxification</keyword>
<evidence type="ECO:0000256" key="6">
    <source>
        <dbReference type="ARBA" id="ARBA00023002"/>
    </source>
</evidence>
<dbReference type="InterPro" id="IPR013785">
    <property type="entry name" value="Aldolase_TIM"/>
</dbReference>
<name>A0ABU9CC97_9BURK</name>
<evidence type="ECO:0000256" key="1">
    <source>
        <dbReference type="ARBA" id="ARBA00001917"/>
    </source>
</evidence>
<evidence type="ECO:0000313" key="11">
    <source>
        <dbReference type="Proteomes" id="UP001379945"/>
    </source>
</evidence>
<comment type="caution">
    <text evidence="10">The sequence shown here is derived from an EMBL/GenBank/DDBJ whole genome shotgun (WGS) entry which is preliminary data.</text>
</comment>
<evidence type="ECO:0000256" key="5">
    <source>
        <dbReference type="ARBA" id="ARBA00022643"/>
    </source>
</evidence>
<dbReference type="PANTHER" id="PTHR42747:SF3">
    <property type="entry name" value="NITRONATE MONOOXYGENASE-RELATED"/>
    <property type="match status" value="1"/>
</dbReference>
<dbReference type="Pfam" id="PF03060">
    <property type="entry name" value="NMO"/>
    <property type="match status" value="1"/>
</dbReference>
<comment type="similarity">
    <text evidence="2">Belongs to the nitronate monooxygenase family. NMO class I subfamily.</text>
</comment>
<comment type="cofactor">
    <cofactor evidence="1">
        <name>FMN</name>
        <dbReference type="ChEBI" id="CHEBI:58210"/>
    </cofactor>
</comment>
<evidence type="ECO:0000313" key="10">
    <source>
        <dbReference type="EMBL" id="MEK8048212.1"/>
    </source>
</evidence>
<keyword evidence="4" id="KW-0285">Flavoprotein</keyword>
<dbReference type="InterPro" id="IPR004136">
    <property type="entry name" value="NMO"/>
</dbReference>
<organism evidence="10 11">
    <name type="scientific">Ideonella margarita</name>
    <dbReference type="NCBI Taxonomy" id="2984191"/>
    <lineage>
        <taxon>Bacteria</taxon>
        <taxon>Pseudomonadati</taxon>
        <taxon>Pseudomonadota</taxon>
        <taxon>Betaproteobacteria</taxon>
        <taxon>Burkholderiales</taxon>
        <taxon>Sphaerotilaceae</taxon>
        <taxon>Ideonella</taxon>
    </lineage>
</organism>
<dbReference type="GO" id="GO:0004497">
    <property type="term" value="F:monooxygenase activity"/>
    <property type="evidence" value="ECO:0007669"/>
    <property type="project" value="UniProtKB-KW"/>
</dbReference>
<evidence type="ECO:0000256" key="2">
    <source>
        <dbReference type="ARBA" id="ARBA00009881"/>
    </source>
</evidence>
<evidence type="ECO:0000256" key="3">
    <source>
        <dbReference type="ARBA" id="ARBA00022575"/>
    </source>
</evidence>
<sequence length="358" mass="37102">MTHPALLRVEQFCRQYQLQHPVVMAPMAGVTHHALPLAFSATGGMAAFGALMHAAPAMEDWVLQFRSQGGGPLLLNLWMPEPAPAVPQPDHEAALRGFLAGFGPEVPAHAADAPLHDVNEQLEMALALRPAVLSTIMGLLPPERVAQARAAGVAWWATVTTVAEARLAEAAGADVIVAQGAEAGGHRGAFVAAHAQRDAVGLMSLLPQVVDAVQVPVVAAGGIGDARGVAAALLLGASAVQVGTALLRTPEAAVHPAWAGLLAVTAPEDTQLTRAFSGRWGRALATDYVRAAAAPEAPEPAPYPRQRGLTTAMRADATSAGDVHRMQAWAGQSAGLAQAMPAEDWLRHTWQQAGALLG</sequence>
<dbReference type="Proteomes" id="UP001379945">
    <property type="component" value="Unassembled WGS sequence"/>
</dbReference>
<evidence type="ECO:0000256" key="8">
    <source>
        <dbReference type="ARBA" id="ARBA00031155"/>
    </source>
</evidence>
<dbReference type="EMBL" id="JBBUTI010000014">
    <property type="protein sequence ID" value="MEK8048212.1"/>
    <property type="molecule type" value="Genomic_DNA"/>
</dbReference>
<keyword evidence="7 10" id="KW-0503">Monooxygenase</keyword>
<accession>A0ABU9CC97</accession>
<dbReference type="SUPFAM" id="SSF51412">
    <property type="entry name" value="Inosine monophosphate dehydrogenase (IMPDH)"/>
    <property type="match status" value="1"/>
</dbReference>
<evidence type="ECO:0000256" key="7">
    <source>
        <dbReference type="ARBA" id="ARBA00023033"/>
    </source>
</evidence>
<proteinExistence type="inferred from homology"/>
<dbReference type="PANTHER" id="PTHR42747">
    <property type="entry name" value="NITRONATE MONOOXYGENASE-RELATED"/>
    <property type="match status" value="1"/>
</dbReference>
<dbReference type="RefSeq" id="WP_341400520.1">
    <property type="nucleotide sequence ID" value="NZ_JBBUTI010000014.1"/>
</dbReference>
<keyword evidence="11" id="KW-1185">Reference proteome</keyword>
<reference evidence="10 11" key="1">
    <citation type="submission" date="2024-04" db="EMBL/GenBank/DDBJ databases">
        <title>Novel species of the genus Ideonella isolated from streams.</title>
        <authorList>
            <person name="Lu H."/>
        </authorList>
    </citation>
    <scope>NUCLEOTIDE SEQUENCE [LARGE SCALE GENOMIC DNA]</scope>
    <source>
        <strain evidence="10 11">LYT19W</strain>
    </source>
</reference>